<feature type="domain" description="GTD-binding" evidence="6">
    <location>
        <begin position="72"/>
        <end position="170"/>
    </location>
</feature>
<comment type="subcellular location">
    <subcellularLocation>
        <location evidence="1">Membrane</location>
    </subcellularLocation>
</comment>
<reference evidence="7" key="3">
    <citation type="submission" date="2020-06" db="EMBL/GenBank/DDBJ databases">
        <title>Helianthus annuus Genome sequencing and assembly Release 2.</title>
        <authorList>
            <person name="Gouzy J."/>
            <person name="Langlade N."/>
            <person name="Munos S."/>
        </authorList>
    </citation>
    <scope>NUCLEOTIDE SEQUENCE</scope>
    <source>
        <tissue evidence="7">Leaves</tissue>
    </source>
</reference>
<evidence type="ECO:0000313" key="9">
    <source>
        <dbReference type="Proteomes" id="UP000215914"/>
    </source>
</evidence>
<dbReference type="OMA" id="KANIGTY"/>
<evidence type="ECO:0000313" key="8">
    <source>
        <dbReference type="EMBL" id="OTG08973.1"/>
    </source>
</evidence>
<evidence type="ECO:0000256" key="1">
    <source>
        <dbReference type="ARBA" id="ARBA00004370"/>
    </source>
</evidence>
<gene>
    <name evidence="8" type="ORF">HannXRQ_Chr11g0347701</name>
    <name evidence="7" type="ORF">HanXRQr2_Chr11g0511871</name>
</gene>
<evidence type="ECO:0000256" key="3">
    <source>
        <dbReference type="ARBA" id="ARBA00022989"/>
    </source>
</evidence>
<dbReference type="GO" id="GO:0016020">
    <property type="term" value="C:membrane"/>
    <property type="evidence" value="ECO:0007669"/>
    <property type="project" value="UniProtKB-SubCell"/>
</dbReference>
<name>A0A251TE13_HELAN</name>
<proteinExistence type="predicted"/>
<keyword evidence="9" id="KW-1185">Reference proteome</keyword>
<dbReference type="PROSITE" id="PS51775">
    <property type="entry name" value="GTD_BINDING"/>
    <property type="match status" value="1"/>
</dbReference>
<dbReference type="InterPro" id="IPR007656">
    <property type="entry name" value="GTD-bd"/>
</dbReference>
<dbReference type="Pfam" id="PF04576">
    <property type="entry name" value="Zein-binding"/>
    <property type="match status" value="1"/>
</dbReference>
<organism evidence="8 9">
    <name type="scientific">Helianthus annuus</name>
    <name type="common">Common sunflower</name>
    <dbReference type="NCBI Taxonomy" id="4232"/>
    <lineage>
        <taxon>Eukaryota</taxon>
        <taxon>Viridiplantae</taxon>
        <taxon>Streptophyta</taxon>
        <taxon>Embryophyta</taxon>
        <taxon>Tracheophyta</taxon>
        <taxon>Spermatophyta</taxon>
        <taxon>Magnoliopsida</taxon>
        <taxon>eudicotyledons</taxon>
        <taxon>Gunneridae</taxon>
        <taxon>Pentapetalae</taxon>
        <taxon>asterids</taxon>
        <taxon>campanulids</taxon>
        <taxon>Asterales</taxon>
        <taxon>Asteraceae</taxon>
        <taxon>Asteroideae</taxon>
        <taxon>Heliantheae alliance</taxon>
        <taxon>Heliantheae</taxon>
        <taxon>Helianthus</taxon>
    </lineage>
</organism>
<dbReference type="InParanoid" id="A0A251TE13"/>
<evidence type="ECO:0000256" key="5">
    <source>
        <dbReference type="SAM" id="Coils"/>
    </source>
</evidence>
<dbReference type="Proteomes" id="UP000215914">
    <property type="component" value="Chromosome 11"/>
</dbReference>
<keyword evidence="4" id="KW-0472">Membrane</keyword>
<evidence type="ECO:0000313" key="7">
    <source>
        <dbReference type="EMBL" id="KAF5783786.1"/>
    </source>
</evidence>
<keyword evidence="3" id="KW-1133">Transmembrane helix</keyword>
<dbReference type="PANTHER" id="PTHR31422">
    <property type="entry name" value="BNAANNG28530D PROTEIN"/>
    <property type="match status" value="1"/>
</dbReference>
<reference evidence="7 9" key="1">
    <citation type="journal article" date="2017" name="Nature">
        <title>The sunflower genome provides insights into oil metabolism, flowering and Asterid evolution.</title>
        <authorList>
            <person name="Badouin H."/>
            <person name="Gouzy J."/>
            <person name="Grassa C.J."/>
            <person name="Murat F."/>
            <person name="Staton S.E."/>
            <person name="Cottret L."/>
            <person name="Lelandais-Briere C."/>
            <person name="Owens G.L."/>
            <person name="Carrere S."/>
            <person name="Mayjonade B."/>
            <person name="Legrand L."/>
            <person name="Gill N."/>
            <person name="Kane N.C."/>
            <person name="Bowers J.E."/>
            <person name="Hubner S."/>
            <person name="Bellec A."/>
            <person name="Berard A."/>
            <person name="Berges H."/>
            <person name="Blanchet N."/>
            <person name="Boniface M.C."/>
            <person name="Brunel D."/>
            <person name="Catrice O."/>
            <person name="Chaidir N."/>
            <person name="Claudel C."/>
            <person name="Donnadieu C."/>
            <person name="Faraut T."/>
            <person name="Fievet G."/>
            <person name="Helmstetter N."/>
            <person name="King M."/>
            <person name="Knapp S.J."/>
            <person name="Lai Z."/>
            <person name="Le Paslier M.C."/>
            <person name="Lippi Y."/>
            <person name="Lorenzon L."/>
            <person name="Mandel J.R."/>
            <person name="Marage G."/>
            <person name="Marchand G."/>
            <person name="Marquand E."/>
            <person name="Bret-Mestries E."/>
            <person name="Morien E."/>
            <person name="Nambeesan S."/>
            <person name="Nguyen T."/>
            <person name="Pegot-Espagnet P."/>
            <person name="Pouilly N."/>
            <person name="Raftis F."/>
            <person name="Sallet E."/>
            <person name="Schiex T."/>
            <person name="Thomas J."/>
            <person name="Vandecasteele C."/>
            <person name="Vares D."/>
            <person name="Vear F."/>
            <person name="Vautrin S."/>
            <person name="Crespi M."/>
            <person name="Mangin B."/>
            <person name="Burke J.M."/>
            <person name="Salse J."/>
            <person name="Munos S."/>
            <person name="Vincourt P."/>
            <person name="Rieseberg L.H."/>
            <person name="Langlade N.B."/>
        </authorList>
    </citation>
    <scope>NUCLEOTIDE SEQUENCE [LARGE SCALE GENOMIC DNA]</scope>
    <source>
        <strain evidence="9">cv. SF193</strain>
        <tissue evidence="7">Leaves</tissue>
    </source>
</reference>
<protein>
    <submittedName>
        <fullName evidence="7">GTD-binding domain-containing protein</fullName>
    </submittedName>
</protein>
<evidence type="ECO:0000256" key="4">
    <source>
        <dbReference type="ARBA" id="ARBA00023136"/>
    </source>
</evidence>
<dbReference type="OrthoDB" id="1060521at2759"/>
<dbReference type="AlphaFoldDB" id="A0A251TE13"/>
<dbReference type="EMBL" id="CM007900">
    <property type="protein sequence ID" value="OTG08973.1"/>
    <property type="molecule type" value="Genomic_DNA"/>
</dbReference>
<keyword evidence="5" id="KW-0175">Coiled coil</keyword>
<dbReference type="Gramene" id="mRNA:HanXRQr2_Chr11g0511871">
    <property type="protein sequence ID" value="mRNA:HanXRQr2_Chr11g0511871"/>
    <property type="gene ID" value="HanXRQr2_Chr11g0511871"/>
</dbReference>
<accession>A0A251TE13</accession>
<dbReference type="PANTHER" id="PTHR31422:SF57">
    <property type="entry name" value="GTD-BINDING DOMAIN-CONTAINING PROTEIN"/>
    <property type="match status" value="1"/>
</dbReference>
<sequence>MYGGGNMESESTSMVKCCDCGCSNHDPGNGSYSGTTWLRSVKRKVDGSEEDGDKFVIPGLVIPSVARVEIENECNALREMVSNQQLTIQDLISDLEEERYASSSAANEAMSMILKLQREKAEVQMEARQFKRFSEEKMAHDQQELMALEDLLYRREQSIQSLTCEVQAYKHRMISYGLTESEADGEQNFMTRENSIAKNLESQFDFASYDYPPLKCNNLNENRAYPDNDNETVDIEKYAFGETPHSLKDIEERINELESQRSPGQSQPVFEKVIVGYSPMKKHSRRSSSDSGGSYFANVKEELVPDLNPVLNDFPSFKKVEPVTEFGDENYEMSDRIYTIDSIHNVNDYQKANIGTYDDFMSSPKESSSRNGIEDPEVKKLYARLHALEADRESMRQALISMRTDKAQLVLLKEIAQQLCKEMPASNKAHAKKPYNGVGSSFFSVFKWIASFGFLGRKEQRNKHIFIALASSAGLLMLLDKRPQIGQWRCLSSTSLKK</sequence>
<feature type="coiled-coil region" evidence="5">
    <location>
        <begin position="106"/>
        <end position="136"/>
    </location>
</feature>
<evidence type="ECO:0000259" key="6">
    <source>
        <dbReference type="PROSITE" id="PS51775"/>
    </source>
</evidence>
<dbReference type="GO" id="GO:0080115">
    <property type="term" value="F:myosin XI tail binding"/>
    <property type="evidence" value="ECO:0007669"/>
    <property type="project" value="UniProtKB-ARBA"/>
</dbReference>
<evidence type="ECO:0000256" key="2">
    <source>
        <dbReference type="ARBA" id="ARBA00022692"/>
    </source>
</evidence>
<keyword evidence="2" id="KW-0812">Transmembrane</keyword>
<reference evidence="8" key="2">
    <citation type="submission" date="2017-02" db="EMBL/GenBank/DDBJ databases">
        <title>Sunflower complete genome.</title>
        <authorList>
            <person name="Langlade N."/>
            <person name="Munos S."/>
        </authorList>
    </citation>
    <scope>NUCLEOTIDE SEQUENCE [LARGE SCALE GENOMIC DNA]</scope>
    <source>
        <tissue evidence="8">Leaves</tissue>
    </source>
</reference>
<dbReference type="EMBL" id="MNCJ02000326">
    <property type="protein sequence ID" value="KAF5783786.1"/>
    <property type="molecule type" value="Genomic_DNA"/>
</dbReference>
<dbReference type="FunCoup" id="A0A251TE13">
    <property type="interactions" value="2999"/>
</dbReference>
<dbReference type="STRING" id="4232.A0A251TE13"/>